<dbReference type="SUPFAM" id="SSF55729">
    <property type="entry name" value="Acyl-CoA N-acyltransferases (Nat)"/>
    <property type="match status" value="1"/>
</dbReference>
<dbReference type="Pfam" id="PF13673">
    <property type="entry name" value="Acetyltransf_10"/>
    <property type="match status" value="1"/>
</dbReference>
<evidence type="ECO:0000313" key="3">
    <source>
        <dbReference type="Proteomes" id="UP000467148"/>
    </source>
</evidence>
<dbReference type="InterPro" id="IPR016181">
    <property type="entry name" value="Acyl_CoA_acyltransferase"/>
</dbReference>
<proteinExistence type="predicted"/>
<evidence type="ECO:0000259" key="1">
    <source>
        <dbReference type="PROSITE" id="PS51186"/>
    </source>
</evidence>
<keyword evidence="3" id="KW-1185">Reference proteome</keyword>
<dbReference type="PROSITE" id="PS51186">
    <property type="entry name" value="GNAT"/>
    <property type="match status" value="1"/>
</dbReference>
<protein>
    <submittedName>
        <fullName evidence="2">N-acetyltransferase</fullName>
    </submittedName>
</protein>
<dbReference type="PANTHER" id="PTHR42791:SF1">
    <property type="entry name" value="N-ACETYLTRANSFERASE DOMAIN-CONTAINING PROTEIN"/>
    <property type="match status" value="1"/>
</dbReference>
<name>A0A7I7T3E1_9MYCO</name>
<evidence type="ECO:0000313" key="2">
    <source>
        <dbReference type="EMBL" id="BBY63814.1"/>
    </source>
</evidence>
<dbReference type="Gene3D" id="3.40.630.30">
    <property type="match status" value="1"/>
</dbReference>
<feature type="domain" description="N-acetyltransferase" evidence="1">
    <location>
        <begin position="4"/>
        <end position="201"/>
    </location>
</feature>
<dbReference type="InterPro" id="IPR052523">
    <property type="entry name" value="Trichothecene_AcTrans"/>
</dbReference>
<gene>
    <name evidence="2" type="ORF">MHEL_20570</name>
</gene>
<dbReference type="InterPro" id="IPR000182">
    <property type="entry name" value="GNAT_dom"/>
</dbReference>
<dbReference type="Proteomes" id="UP000467148">
    <property type="component" value="Chromosome"/>
</dbReference>
<dbReference type="AlphaFoldDB" id="A0A7I7T3E1"/>
<dbReference type="EMBL" id="AP022596">
    <property type="protein sequence ID" value="BBY63814.1"/>
    <property type="molecule type" value="Genomic_DNA"/>
</dbReference>
<sequence length="202" mass="22127">MVPIDVRPARKGDIPALARVLARAFHDDPVMAWVQPDTDRRTAALPGLFGALTRHHFLAGRGCEVALAEDGVAAAALWDPPGGWLQSPREQLAMLPGVVRAFRGRLAAGRAVTDLMKANHPEEPHWYLAVIGSDPIVRGGGFGHALMQSRLDRCDAEYAPAYLESSNPDNVPYYERFGFEVTGEIELPEGGPSLWPMWRAPR</sequence>
<reference evidence="2 3" key="1">
    <citation type="journal article" date="2019" name="Emerg. Microbes Infect.">
        <title>Comprehensive subspecies identification of 175 nontuberculous mycobacteria species based on 7547 genomic profiles.</title>
        <authorList>
            <person name="Matsumoto Y."/>
            <person name="Kinjo T."/>
            <person name="Motooka D."/>
            <person name="Nabeya D."/>
            <person name="Jung N."/>
            <person name="Uechi K."/>
            <person name="Horii T."/>
            <person name="Iida T."/>
            <person name="Fujita J."/>
            <person name="Nakamura S."/>
        </authorList>
    </citation>
    <scope>NUCLEOTIDE SEQUENCE [LARGE SCALE GENOMIC DNA]</scope>
    <source>
        <strain evidence="2 3">JCM 30396</strain>
    </source>
</reference>
<accession>A0A7I7T3E1</accession>
<dbReference type="GO" id="GO:0016747">
    <property type="term" value="F:acyltransferase activity, transferring groups other than amino-acyl groups"/>
    <property type="evidence" value="ECO:0007669"/>
    <property type="project" value="InterPro"/>
</dbReference>
<dbReference type="PANTHER" id="PTHR42791">
    <property type="entry name" value="GNAT FAMILY ACETYLTRANSFERASE"/>
    <property type="match status" value="1"/>
</dbReference>
<dbReference type="KEGG" id="mhev:MHEL_20570"/>
<keyword evidence="2" id="KW-0808">Transferase</keyword>
<organism evidence="2 3">
    <name type="scientific">Mycolicibacterium helvum</name>
    <dbReference type="NCBI Taxonomy" id="1534349"/>
    <lineage>
        <taxon>Bacteria</taxon>
        <taxon>Bacillati</taxon>
        <taxon>Actinomycetota</taxon>
        <taxon>Actinomycetes</taxon>
        <taxon>Mycobacteriales</taxon>
        <taxon>Mycobacteriaceae</taxon>
        <taxon>Mycolicibacterium</taxon>
    </lineage>
</organism>